<dbReference type="OrthoDB" id="9813987at2"/>
<protein>
    <submittedName>
        <fullName evidence="5">BlaI/MecI/CopY family transcriptional regulator</fullName>
    </submittedName>
</protein>
<dbReference type="EMBL" id="WBMT01000010">
    <property type="protein sequence ID" value="KAB2346957.1"/>
    <property type="molecule type" value="Genomic_DNA"/>
</dbReference>
<accession>A0A6H9YKT0</accession>
<evidence type="ECO:0000256" key="2">
    <source>
        <dbReference type="ARBA" id="ARBA00023015"/>
    </source>
</evidence>
<name>A0A6H9YKT0_9ACTN</name>
<evidence type="ECO:0000256" key="3">
    <source>
        <dbReference type="ARBA" id="ARBA00023125"/>
    </source>
</evidence>
<evidence type="ECO:0000256" key="1">
    <source>
        <dbReference type="ARBA" id="ARBA00011046"/>
    </source>
</evidence>
<reference evidence="5 6" key="1">
    <citation type="submission" date="2019-09" db="EMBL/GenBank/DDBJ databases">
        <title>Actinomadura physcomitrii sp. nov., a novel actinomycete isolated from moss [Physcomitrium sphaericum (Ludw) Fuernr].</title>
        <authorList>
            <person name="Zhuang X."/>
            <person name="Liu C."/>
        </authorList>
    </citation>
    <scope>NUCLEOTIDE SEQUENCE [LARGE SCALE GENOMIC DNA]</scope>
    <source>
        <strain evidence="5 6">HMC1</strain>
    </source>
</reference>
<dbReference type="Proteomes" id="UP000468735">
    <property type="component" value="Unassembled WGS sequence"/>
</dbReference>
<keyword evidence="4" id="KW-0804">Transcription</keyword>
<keyword evidence="3" id="KW-0238">DNA-binding</keyword>
<dbReference type="InterPro" id="IPR005650">
    <property type="entry name" value="BlaI_family"/>
</dbReference>
<organism evidence="5 6">
    <name type="scientific">Actinomadura rudentiformis</name>
    <dbReference type="NCBI Taxonomy" id="359158"/>
    <lineage>
        <taxon>Bacteria</taxon>
        <taxon>Bacillati</taxon>
        <taxon>Actinomycetota</taxon>
        <taxon>Actinomycetes</taxon>
        <taxon>Streptosporangiales</taxon>
        <taxon>Thermomonosporaceae</taxon>
        <taxon>Actinomadura</taxon>
    </lineage>
</organism>
<evidence type="ECO:0000256" key="4">
    <source>
        <dbReference type="ARBA" id="ARBA00023163"/>
    </source>
</evidence>
<comment type="similarity">
    <text evidence="1">Belongs to the BlaI transcriptional regulatory family.</text>
</comment>
<sequence length="191" mass="21579">MFDLGHRDRSRVGRFSSLLSGYRRHALMAYICPVGVREDLCSKASNPVPSPRKVDGAAQTEPLPLEVKRVRGSLEKAILHVLWSTDQELRGQEVLDQFNRTRHEPIAYPTVMTVLKRLIEKGAVVRRKSGRAYMYRPTCGDPVGLDVRRVLKAHGEEAVARFVEQAAADPGLRTQLLTRVNEHRADCMHRS</sequence>
<evidence type="ECO:0000313" key="5">
    <source>
        <dbReference type="EMBL" id="KAB2346957.1"/>
    </source>
</evidence>
<dbReference type="GO" id="GO:0003677">
    <property type="term" value="F:DNA binding"/>
    <property type="evidence" value="ECO:0007669"/>
    <property type="project" value="UniProtKB-KW"/>
</dbReference>
<proteinExistence type="inferred from homology"/>
<keyword evidence="6" id="KW-1185">Reference proteome</keyword>
<dbReference type="Pfam" id="PF03965">
    <property type="entry name" value="Penicillinase_R"/>
    <property type="match status" value="1"/>
</dbReference>
<dbReference type="Gene3D" id="1.10.10.10">
    <property type="entry name" value="Winged helix-like DNA-binding domain superfamily/Winged helix DNA-binding domain"/>
    <property type="match status" value="1"/>
</dbReference>
<dbReference type="InterPro" id="IPR036390">
    <property type="entry name" value="WH_DNA-bd_sf"/>
</dbReference>
<dbReference type="AlphaFoldDB" id="A0A6H9YKT0"/>
<keyword evidence="2" id="KW-0805">Transcription regulation</keyword>
<evidence type="ECO:0000313" key="6">
    <source>
        <dbReference type="Proteomes" id="UP000468735"/>
    </source>
</evidence>
<gene>
    <name evidence="5" type="ORF">F8566_22475</name>
</gene>
<dbReference type="GO" id="GO:0045892">
    <property type="term" value="P:negative regulation of DNA-templated transcription"/>
    <property type="evidence" value="ECO:0007669"/>
    <property type="project" value="InterPro"/>
</dbReference>
<dbReference type="InterPro" id="IPR036388">
    <property type="entry name" value="WH-like_DNA-bd_sf"/>
</dbReference>
<dbReference type="SUPFAM" id="SSF46785">
    <property type="entry name" value="Winged helix' DNA-binding domain"/>
    <property type="match status" value="1"/>
</dbReference>
<comment type="caution">
    <text evidence="5">The sequence shown here is derived from an EMBL/GenBank/DDBJ whole genome shotgun (WGS) entry which is preliminary data.</text>
</comment>